<evidence type="ECO:0000313" key="2">
    <source>
        <dbReference type="EMBL" id="KAF8879434.1"/>
    </source>
</evidence>
<dbReference type="OrthoDB" id="3057390at2759"/>
<organism evidence="2 3">
    <name type="scientific">Gymnopilus junonius</name>
    <name type="common">Spectacular rustgill mushroom</name>
    <name type="synonym">Gymnopilus spectabilis subsp. junonius</name>
    <dbReference type="NCBI Taxonomy" id="109634"/>
    <lineage>
        <taxon>Eukaryota</taxon>
        <taxon>Fungi</taxon>
        <taxon>Dikarya</taxon>
        <taxon>Basidiomycota</taxon>
        <taxon>Agaricomycotina</taxon>
        <taxon>Agaricomycetes</taxon>
        <taxon>Agaricomycetidae</taxon>
        <taxon>Agaricales</taxon>
        <taxon>Agaricineae</taxon>
        <taxon>Hymenogastraceae</taxon>
        <taxon>Gymnopilus</taxon>
    </lineage>
</organism>
<dbReference type="AlphaFoldDB" id="A0A9P5NB29"/>
<keyword evidence="3" id="KW-1185">Reference proteome</keyword>
<feature type="non-terminal residue" evidence="2">
    <location>
        <position position="1098"/>
    </location>
</feature>
<accession>A0A9P5NB29</accession>
<feature type="compositionally biased region" description="Acidic residues" evidence="1">
    <location>
        <begin position="480"/>
        <end position="506"/>
    </location>
</feature>
<dbReference type="Proteomes" id="UP000724874">
    <property type="component" value="Unassembled WGS sequence"/>
</dbReference>
<gene>
    <name evidence="2" type="ORF">CPB84DRAFT_1687963</name>
</gene>
<reference evidence="2" key="1">
    <citation type="submission" date="2020-11" db="EMBL/GenBank/DDBJ databases">
        <authorList>
            <consortium name="DOE Joint Genome Institute"/>
            <person name="Ahrendt S."/>
            <person name="Riley R."/>
            <person name="Andreopoulos W."/>
            <person name="LaButti K."/>
            <person name="Pangilinan J."/>
            <person name="Ruiz-duenas F.J."/>
            <person name="Barrasa J.M."/>
            <person name="Sanchez-Garcia M."/>
            <person name="Camarero S."/>
            <person name="Miyauchi S."/>
            <person name="Serrano A."/>
            <person name="Linde D."/>
            <person name="Babiker R."/>
            <person name="Drula E."/>
            <person name="Ayuso-Fernandez I."/>
            <person name="Pacheco R."/>
            <person name="Padilla G."/>
            <person name="Ferreira P."/>
            <person name="Barriuso J."/>
            <person name="Kellner H."/>
            <person name="Castanera R."/>
            <person name="Alfaro M."/>
            <person name="Ramirez L."/>
            <person name="Pisabarro A.G."/>
            <person name="Kuo A."/>
            <person name="Tritt A."/>
            <person name="Lipzen A."/>
            <person name="He G."/>
            <person name="Yan M."/>
            <person name="Ng V."/>
            <person name="Cullen D."/>
            <person name="Martin F."/>
            <person name="Rosso M.-N."/>
            <person name="Henrissat B."/>
            <person name="Hibbett D."/>
            <person name="Martinez A.T."/>
            <person name="Grigoriev I.V."/>
        </authorList>
    </citation>
    <scope>NUCLEOTIDE SEQUENCE</scope>
    <source>
        <strain evidence="2">AH 44721</strain>
    </source>
</reference>
<evidence type="ECO:0000313" key="3">
    <source>
        <dbReference type="Proteomes" id="UP000724874"/>
    </source>
</evidence>
<evidence type="ECO:0000256" key="1">
    <source>
        <dbReference type="SAM" id="MobiDB-lite"/>
    </source>
</evidence>
<dbReference type="EMBL" id="JADNYJ010000149">
    <property type="protein sequence ID" value="KAF8879434.1"/>
    <property type="molecule type" value="Genomic_DNA"/>
</dbReference>
<comment type="caution">
    <text evidence="2">The sequence shown here is derived from an EMBL/GenBank/DDBJ whole genome shotgun (WGS) entry which is preliminary data.</text>
</comment>
<sequence length="1098" mass="125249">FKFLQTHYCMCATSSVEDPCQVLQYFGIYYRNDLQLLVCFEHCCGITLDIWVDHIQHYHHDVSERNISRRELEEMKVHISANYKVAATVDDLNLPDTLKTHLPMKTLYAGERPSVLLRYRCPVETSCRVWSVCSNKTKTTGKTHQLSQHIRKVHGKTIKGYQGLEPMKTQSLRIRSTYYHTFILPDDWKDPDMDQDFAPTGEAAALLPIRKSTASYFPEKGETFGDVTAPLPVTWPIDLGWTKYRNTTLRGIKSTHLRQLIMIPTKWSVKETKGCRNWLESGLLWVFGVCTEYLRNANLFLDEYHMDIRDEITSGSEYGKFRPLSPSKYRDYGRALGQTVAMTMRILHQMIQSASYQKEDLVIKSTNKQLSAAIILYQRIMQAKGSPTESLLHPLHSFFATLLQPGDLTADDFACPTDQTIFLLSIRPHGCYALPNTVVASCAAFRYCFYSILTHVVRIKFLALPEFKFFQSSSPSIDPEQNDTVDLDDESQEDTDGMDEHEEESEEKLHGSSEIDEEDLELMLDKIMERTYSCEDLSPSTAGDIHGASFSSCIKSDRYWVTTKDQYGRSTPFSRIHLTWAAVHNSAREQPGSTEFTSLADGHRWILHQPGNKSQEITLRKWSSSCNLAIRNFMDAVKGLLFNTKTLDDFRPQLMTDVKSMNAAPHRQIQNQDLLTPYRERLKKEIFSTLSTDNQKVDTIKAETWLKAEQAALTILAIILCLAGGISFRGWQLSSIRFDSSDSQRRNVWIIDKTCVVSHPKAKQRQVDYAPTLLAFPRSITTYLILYLYYIRPIACCILRALDRDDELHSTLLWVNPMPTKNSALPSPWDGQCISTRLQNFTAENMGIPLSPSRVRQISQAVMRDKFAQLFSATMEMEPILMEYGQICEFPPWHDLEPGRAVCLLAISQIWQAMLGLGPVMPVWLPIVDGSHIFPSESSDNWEMAFISAKNLVTEENVCLQDYRKLLETETMRRNLLTPIVAELMFGNSAARVDIDLPTFGLHNEVVAKAIQIIIFVASHSTLEFNASMLESEEMIGIYNTALEGVQNFRAEYANTIIWDSLGQEVYALHKVPRVVTAVTKEENLLLSIIDRVSEKRD</sequence>
<protein>
    <submittedName>
        <fullName evidence="2">Uncharacterized protein</fullName>
    </submittedName>
</protein>
<feature type="region of interest" description="Disordered" evidence="1">
    <location>
        <begin position="474"/>
        <end position="515"/>
    </location>
</feature>
<name>A0A9P5NB29_GYMJU</name>
<proteinExistence type="predicted"/>